<evidence type="ECO:0000313" key="2">
    <source>
        <dbReference type="EMBL" id="PCG74953.1"/>
    </source>
</evidence>
<dbReference type="EMBL" id="NWSH01000660">
    <property type="protein sequence ID" value="PCG74953.1"/>
    <property type="molecule type" value="Genomic_DNA"/>
</dbReference>
<evidence type="ECO:0008006" key="3">
    <source>
        <dbReference type="Google" id="ProtNLM"/>
    </source>
</evidence>
<proteinExistence type="predicted"/>
<comment type="caution">
    <text evidence="2">The sequence shown here is derived from an EMBL/GenBank/DDBJ whole genome shotgun (WGS) entry which is preliminary data.</text>
</comment>
<feature type="chain" id="PRO_5012585081" description="Lipid-binding serum glycoprotein N-terminal domain-containing protein" evidence="1">
    <location>
        <begin position="18"/>
        <end position="237"/>
    </location>
</feature>
<keyword evidence="1" id="KW-0732">Signal</keyword>
<protein>
    <recommendedName>
        <fullName evidence="3">Lipid-binding serum glycoprotein N-terminal domain-containing protein</fullName>
    </recommendedName>
</protein>
<dbReference type="AlphaFoldDB" id="A0A2A4JTZ8"/>
<sequence>MQGYSFLVLLFSGFAYSQVISNVRLVDHTSYVIEYITKTVQIVEERGWWNLKLHDYEHTVNQTVNHLHVNGKIQYQNGFVTSIQHVDIQQSTVQQVWAFNNAAQKTTVSVRGTLRLHDVAVGYDVITDIGDGENDEVNRYTVGFVHPMITYAFSVIKDVNTDEIEVTVVGTVSRVTTREPAFRPLDSTTDILTSMFDPNVVIPPGMLAWADEVFQPIVYELVTTEIPFPRICYDCTV</sequence>
<reference evidence="2" key="1">
    <citation type="submission" date="2017-09" db="EMBL/GenBank/DDBJ databases">
        <title>Contemporary evolution of a Lepidopteran species, Heliothis virescens, in response to modern agricultural practices.</title>
        <authorList>
            <person name="Fritz M.L."/>
            <person name="Deyonke A.M."/>
            <person name="Papanicolaou A."/>
            <person name="Micinski S."/>
            <person name="Westbrook J."/>
            <person name="Gould F."/>
        </authorList>
    </citation>
    <scope>NUCLEOTIDE SEQUENCE [LARGE SCALE GENOMIC DNA]</scope>
    <source>
        <strain evidence="2">HvINT-</strain>
        <tissue evidence="2">Whole body</tissue>
    </source>
</reference>
<gene>
    <name evidence="2" type="ORF">B5V51_12486</name>
</gene>
<name>A0A2A4JTZ8_HELVI</name>
<evidence type="ECO:0000256" key="1">
    <source>
        <dbReference type="SAM" id="SignalP"/>
    </source>
</evidence>
<accession>A0A2A4JTZ8</accession>
<organism evidence="2">
    <name type="scientific">Heliothis virescens</name>
    <name type="common">Tobacco budworm moth</name>
    <dbReference type="NCBI Taxonomy" id="7102"/>
    <lineage>
        <taxon>Eukaryota</taxon>
        <taxon>Metazoa</taxon>
        <taxon>Ecdysozoa</taxon>
        <taxon>Arthropoda</taxon>
        <taxon>Hexapoda</taxon>
        <taxon>Insecta</taxon>
        <taxon>Pterygota</taxon>
        <taxon>Neoptera</taxon>
        <taxon>Endopterygota</taxon>
        <taxon>Lepidoptera</taxon>
        <taxon>Glossata</taxon>
        <taxon>Ditrysia</taxon>
        <taxon>Noctuoidea</taxon>
        <taxon>Noctuidae</taxon>
        <taxon>Heliothinae</taxon>
        <taxon>Heliothis</taxon>
    </lineage>
</organism>
<feature type="signal peptide" evidence="1">
    <location>
        <begin position="1"/>
        <end position="17"/>
    </location>
</feature>